<feature type="region of interest" description="Disordered" evidence="1">
    <location>
        <begin position="310"/>
        <end position="352"/>
    </location>
</feature>
<reference evidence="3 4" key="1">
    <citation type="submission" date="2021-03" db="EMBL/GenBank/DDBJ databases">
        <title>Sequencing the genomes of 1000 actinobacteria strains.</title>
        <authorList>
            <person name="Klenk H.-P."/>
        </authorList>
    </citation>
    <scope>NUCLEOTIDE SEQUENCE [LARGE SCALE GENOMIC DNA]</scope>
    <source>
        <strain evidence="3 4">DSM 44580</strain>
    </source>
</reference>
<gene>
    <name evidence="3" type="ORF">JOF53_004287</name>
</gene>
<name>A0ABS5AFR0_9PSEU</name>
<dbReference type="InterPro" id="IPR026004">
    <property type="entry name" value="Septum_form"/>
</dbReference>
<dbReference type="RefSeq" id="WP_086780384.1">
    <property type="nucleotide sequence ID" value="NZ_JAGIOO010000001.1"/>
</dbReference>
<proteinExistence type="predicted"/>
<dbReference type="Proteomes" id="UP001519363">
    <property type="component" value="Unassembled WGS sequence"/>
</dbReference>
<dbReference type="EMBL" id="JAGIOO010000001">
    <property type="protein sequence ID" value="MBP2475415.1"/>
    <property type="molecule type" value="Genomic_DNA"/>
</dbReference>
<comment type="caution">
    <text evidence="3">The sequence shown here is derived from an EMBL/GenBank/DDBJ whole genome shotgun (WGS) entry which is preliminary data.</text>
</comment>
<protein>
    <recommendedName>
        <fullName evidence="2">Septum formation-related domain-containing protein</fullName>
    </recommendedName>
</protein>
<dbReference type="Pfam" id="PF13845">
    <property type="entry name" value="Septum_form"/>
    <property type="match status" value="1"/>
</dbReference>
<evidence type="ECO:0000256" key="1">
    <source>
        <dbReference type="SAM" id="MobiDB-lite"/>
    </source>
</evidence>
<keyword evidence="4" id="KW-1185">Reference proteome</keyword>
<feature type="compositionally biased region" description="Low complexity" evidence="1">
    <location>
        <begin position="310"/>
        <end position="320"/>
    </location>
</feature>
<feature type="compositionally biased region" description="Low complexity" evidence="1">
    <location>
        <begin position="338"/>
        <end position="352"/>
    </location>
</feature>
<accession>A0ABS5AFR0</accession>
<organism evidence="3 4">
    <name type="scientific">Crossiella equi</name>
    <dbReference type="NCBI Taxonomy" id="130796"/>
    <lineage>
        <taxon>Bacteria</taxon>
        <taxon>Bacillati</taxon>
        <taxon>Actinomycetota</taxon>
        <taxon>Actinomycetes</taxon>
        <taxon>Pseudonocardiales</taxon>
        <taxon>Pseudonocardiaceae</taxon>
        <taxon>Crossiella</taxon>
    </lineage>
</organism>
<feature type="domain" description="Septum formation-related" evidence="2">
    <location>
        <begin position="52"/>
        <end position="270"/>
    </location>
</feature>
<evidence type="ECO:0000313" key="3">
    <source>
        <dbReference type="EMBL" id="MBP2475415.1"/>
    </source>
</evidence>
<sequence length="352" mass="36625">MNNTASTRRVMVGAFVGALIVLVASTTLGWHVGPDVAGEADGPTNAVRDAPPGTCLTWKRPDASDARQVKCEDPHLFELTGSVDISADFPAGAPFPDSVRWEGIAADRCTEVSTTYLDGRFDPNGKLGVNLLRAGEKSWNSGERKIWCGMQDSGPSGLLFPTVGSAKTADQSNVHPQGMCLGISGKQVYDPVDCGKPHAYEVVGVVNLGARFPAEYPAEKSQDEVLAAECARTANEYAGGPDVVNRKNLIVFWDTLKQESWLAGSRRVECKVGAKLADGSGLAPVSGSVKGELLIGKEAAPVLVAKLPPGAPAPAGTPGTDIKADGSVVIDETNKQQGDTSSGQTPPTSSGG</sequence>
<evidence type="ECO:0000259" key="2">
    <source>
        <dbReference type="Pfam" id="PF13845"/>
    </source>
</evidence>
<evidence type="ECO:0000313" key="4">
    <source>
        <dbReference type="Proteomes" id="UP001519363"/>
    </source>
</evidence>